<comment type="caution">
    <text evidence="1">The sequence shown here is derived from an EMBL/GenBank/DDBJ whole genome shotgun (WGS) entry which is preliminary data.</text>
</comment>
<evidence type="ECO:0000313" key="1">
    <source>
        <dbReference type="EMBL" id="PRX01964.1"/>
    </source>
</evidence>
<sequence>RFFPTLSMMLDILPETPGPLILDVRQNGAGPGWVSVRVVDHNDGRCMRQFVQSGLVHDATGKQADDWNLGISLLELLQSFGE</sequence>
<name>A0A2T0J316_9ACTN</name>
<reference evidence="1 2" key="1">
    <citation type="submission" date="2018-03" db="EMBL/GenBank/DDBJ databases">
        <title>Genomic Encyclopedia of Archaeal and Bacterial Type Strains, Phase II (KMG-II): from individual species to whole genera.</title>
        <authorList>
            <person name="Goeker M."/>
        </authorList>
    </citation>
    <scope>NUCLEOTIDE SEQUENCE [LARGE SCALE GENOMIC DNA]</scope>
    <source>
        <strain evidence="1 2">DSM 43146</strain>
    </source>
</reference>
<dbReference type="Proteomes" id="UP000239415">
    <property type="component" value="Unassembled WGS sequence"/>
</dbReference>
<evidence type="ECO:0000313" key="2">
    <source>
        <dbReference type="Proteomes" id="UP000239415"/>
    </source>
</evidence>
<dbReference type="EMBL" id="PVMZ01000067">
    <property type="protein sequence ID" value="PRX01964.1"/>
    <property type="molecule type" value="Genomic_DNA"/>
</dbReference>
<organism evidence="1 2">
    <name type="scientific">Actinoplanes italicus</name>
    <dbReference type="NCBI Taxonomy" id="113567"/>
    <lineage>
        <taxon>Bacteria</taxon>
        <taxon>Bacillati</taxon>
        <taxon>Actinomycetota</taxon>
        <taxon>Actinomycetes</taxon>
        <taxon>Micromonosporales</taxon>
        <taxon>Micromonosporaceae</taxon>
        <taxon>Actinoplanes</taxon>
    </lineage>
</organism>
<accession>A0A2T0J316</accession>
<proteinExistence type="predicted"/>
<keyword evidence="2" id="KW-1185">Reference proteome</keyword>
<protein>
    <submittedName>
        <fullName evidence="1">Uncharacterized protein</fullName>
    </submittedName>
</protein>
<dbReference type="AlphaFoldDB" id="A0A2T0J316"/>
<feature type="non-terminal residue" evidence="1">
    <location>
        <position position="1"/>
    </location>
</feature>
<gene>
    <name evidence="1" type="ORF">CLV67_1671</name>
</gene>